<evidence type="ECO:0000256" key="10">
    <source>
        <dbReference type="ARBA" id="ARBA00023315"/>
    </source>
</evidence>
<evidence type="ECO:0000256" key="3">
    <source>
        <dbReference type="ARBA" id="ARBA00022679"/>
    </source>
</evidence>
<evidence type="ECO:0000256" key="14">
    <source>
        <dbReference type="SAM" id="MobiDB-lite"/>
    </source>
</evidence>
<dbReference type="GO" id="GO:0018104">
    <property type="term" value="P:peptidoglycan-protein cross-linking"/>
    <property type="evidence" value="ECO:0007669"/>
    <property type="project" value="TreeGrafter"/>
</dbReference>
<dbReference type="InterPro" id="IPR005490">
    <property type="entry name" value="LD_TPept_cat_dom"/>
</dbReference>
<dbReference type="GO" id="GO:0008360">
    <property type="term" value="P:regulation of cell shape"/>
    <property type="evidence" value="ECO:0007669"/>
    <property type="project" value="UniProtKB-UniRule"/>
</dbReference>
<dbReference type="CDD" id="cd16913">
    <property type="entry name" value="YkuD_like"/>
    <property type="match status" value="1"/>
</dbReference>
<keyword evidence="2" id="KW-1003">Cell membrane</keyword>
<protein>
    <submittedName>
        <fullName evidence="16">L,D-transpeptidase family protein</fullName>
    </submittedName>
</protein>
<gene>
    <name evidence="16" type="ORF">HCN56_22095</name>
</gene>
<reference evidence="16 17" key="1">
    <citation type="submission" date="2020-03" db="EMBL/GenBank/DDBJ databases">
        <title>Draft genome of Streptomyces sp. ventii, isolated from the Axial Seamount in the Pacific Ocean, and resequencing of the two type strains Streptomyces lonarensis strain NCL 716 and Streptomyces bohaiensis strain 11A07.</title>
        <authorList>
            <person name="Loughran R.M."/>
            <person name="Pfannmuller K.M."/>
            <person name="Wasson B.J."/>
            <person name="Deadmond M.C."/>
            <person name="Paddock B.E."/>
            <person name="Koyack M.J."/>
            <person name="Gallegos D.A."/>
            <person name="Mitchell E.A."/>
            <person name="Ushijima B."/>
            <person name="Saw J.H."/>
            <person name="Mcphail K.L."/>
            <person name="Videau P."/>
        </authorList>
    </citation>
    <scope>NUCLEOTIDE SEQUENCE [LARGE SCALE GENOMIC DNA]</scope>
    <source>
        <strain evidence="16 17">NCL716</strain>
    </source>
</reference>
<dbReference type="InterPro" id="IPR041280">
    <property type="entry name" value="Big_10"/>
</dbReference>
<evidence type="ECO:0000259" key="15">
    <source>
        <dbReference type="PROSITE" id="PS52029"/>
    </source>
</evidence>
<keyword evidence="4" id="KW-0732">Signal</keyword>
<dbReference type="PANTHER" id="PTHR30582:SF2">
    <property type="entry name" value="L,D-TRANSPEPTIDASE YCIB-RELATED"/>
    <property type="match status" value="1"/>
</dbReference>
<keyword evidence="8" id="KW-0564">Palmitate</keyword>
<dbReference type="Gene3D" id="2.60.40.3710">
    <property type="match status" value="1"/>
</dbReference>
<evidence type="ECO:0000256" key="6">
    <source>
        <dbReference type="ARBA" id="ARBA00022984"/>
    </source>
</evidence>
<evidence type="ECO:0000256" key="13">
    <source>
        <dbReference type="PROSITE-ProRule" id="PRU01373"/>
    </source>
</evidence>
<dbReference type="PANTHER" id="PTHR30582">
    <property type="entry name" value="L,D-TRANSPEPTIDASE"/>
    <property type="match status" value="1"/>
</dbReference>
<comment type="pathway">
    <text evidence="1 13">Cell wall biogenesis; peptidoglycan biosynthesis.</text>
</comment>
<comment type="caution">
    <text evidence="16">The sequence shown here is derived from an EMBL/GenBank/DDBJ whole genome shotgun (WGS) entry which is preliminary data.</text>
</comment>
<dbReference type="Proteomes" id="UP000578686">
    <property type="component" value="Unassembled WGS sequence"/>
</dbReference>
<proteinExistence type="predicted"/>
<organism evidence="16 17">
    <name type="scientific">Streptomyces lonarensis</name>
    <dbReference type="NCBI Taxonomy" id="700599"/>
    <lineage>
        <taxon>Bacteria</taxon>
        <taxon>Bacillati</taxon>
        <taxon>Actinomycetota</taxon>
        <taxon>Actinomycetes</taxon>
        <taxon>Kitasatosporales</taxon>
        <taxon>Streptomycetaceae</taxon>
        <taxon>Streptomyces</taxon>
    </lineage>
</organism>
<dbReference type="Gene3D" id="2.40.440.10">
    <property type="entry name" value="L,D-transpeptidase catalytic domain-like"/>
    <property type="match status" value="1"/>
</dbReference>
<dbReference type="GO" id="GO:0005576">
    <property type="term" value="C:extracellular region"/>
    <property type="evidence" value="ECO:0007669"/>
    <property type="project" value="TreeGrafter"/>
</dbReference>
<evidence type="ECO:0000256" key="4">
    <source>
        <dbReference type="ARBA" id="ARBA00022729"/>
    </source>
</evidence>
<dbReference type="FunFam" id="2.40.440.10:FF:000005">
    <property type="entry name" value="L,D-transpeptidase 2"/>
    <property type="match status" value="1"/>
</dbReference>
<keyword evidence="7" id="KW-0472">Membrane</keyword>
<feature type="active site" description="Nucleophile" evidence="13">
    <location>
        <position position="331"/>
    </location>
</feature>
<dbReference type="Pfam" id="PF03734">
    <property type="entry name" value="YkuD"/>
    <property type="match status" value="1"/>
</dbReference>
<dbReference type="InterPro" id="IPR050979">
    <property type="entry name" value="LD-transpeptidase"/>
</dbReference>
<evidence type="ECO:0000256" key="9">
    <source>
        <dbReference type="ARBA" id="ARBA00023288"/>
    </source>
</evidence>
<dbReference type="Pfam" id="PF17964">
    <property type="entry name" value="Big_10"/>
    <property type="match status" value="1"/>
</dbReference>
<evidence type="ECO:0000256" key="12">
    <source>
        <dbReference type="ARBA" id="ARBA00060592"/>
    </source>
</evidence>
<keyword evidence="5 13" id="KW-0133">Cell shape</keyword>
<evidence type="ECO:0000256" key="11">
    <source>
        <dbReference type="ARBA" id="ARBA00023316"/>
    </source>
</evidence>
<feature type="region of interest" description="Disordered" evidence="14">
    <location>
        <begin position="1"/>
        <end position="32"/>
    </location>
</feature>
<feature type="domain" description="L,D-TPase catalytic" evidence="15">
    <location>
        <begin position="234"/>
        <end position="363"/>
    </location>
</feature>
<accession>A0A7X6D4S4</accession>
<comment type="pathway">
    <text evidence="12">Glycan biosynthesis.</text>
</comment>
<dbReference type="UniPathway" id="UPA00219"/>
<name>A0A7X6D4S4_9ACTN</name>
<keyword evidence="3" id="KW-0808">Transferase</keyword>
<keyword evidence="11 13" id="KW-0961">Cell wall biogenesis/degradation</keyword>
<dbReference type="SUPFAM" id="SSF141523">
    <property type="entry name" value="L,D-transpeptidase catalytic domain-like"/>
    <property type="match status" value="1"/>
</dbReference>
<dbReference type="PROSITE" id="PS52029">
    <property type="entry name" value="LD_TPASE"/>
    <property type="match status" value="1"/>
</dbReference>
<dbReference type="InterPro" id="IPR038063">
    <property type="entry name" value="Transpep_catalytic_dom"/>
</dbReference>
<sequence>MVVATACGGTSKAETSGGDEEKGGGGGAGGDAAAAVSVAFTTEDGAESVATWEEFSVSAEDGTLTEVSVTDPEGTEVPGEFTEDSTGWAPVEHFANGTTYEVTATGEDAEGLEAVGTTTFTTVAAEATVDTNSHLWNWIDEGGTVGVGTVISVTFDKPVENTGAIADAIRIKTEPAVEVEPHWFGNQRVDFRPQEYWAPGTEVTVEFRTRGVEAAPGVYGTRYNERSFVVGHRQVSTVDIDTLTMDVERDGEVIRSIPVTAGAPGKDTWNGKMVVSEMFTETRMDGATVGYDYDIPDVPHAIRLSTSGTFLHGNYWSTPGTFGNHLDTHGCIGLQDVQGGNDASTQAAWFYENTRIGDVIEVVNSDDDVIAPDNGLNGWNLDWSQWGAGQ</sequence>
<keyword evidence="6 13" id="KW-0573">Peptidoglycan synthesis</keyword>
<dbReference type="GO" id="GO:0071972">
    <property type="term" value="F:peptidoglycan L,D-transpeptidase activity"/>
    <property type="evidence" value="ECO:0007669"/>
    <property type="project" value="TreeGrafter"/>
</dbReference>
<feature type="active site" description="Proton donor/acceptor" evidence="13">
    <location>
        <position position="312"/>
    </location>
</feature>
<evidence type="ECO:0000256" key="5">
    <source>
        <dbReference type="ARBA" id="ARBA00022960"/>
    </source>
</evidence>
<dbReference type="AlphaFoldDB" id="A0A7X6D4S4"/>
<dbReference type="EMBL" id="JAAVJD010000258">
    <property type="protein sequence ID" value="NJQ08199.1"/>
    <property type="molecule type" value="Genomic_DNA"/>
</dbReference>
<dbReference type="Gene3D" id="2.60.40.3780">
    <property type="match status" value="1"/>
</dbReference>
<keyword evidence="10" id="KW-0012">Acyltransferase</keyword>
<evidence type="ECO:0000256" key="1">
    <source>
        <dbReference type="ARBA" id="ARBA00004752"/>
    </source>
</evidence>
<evidence type="ECO:0000313" key="17">
    <source>
        <dbReference type="Proteomes" id="UP000578686"/>
    </source>
</evidence>
<dbReference type="GO" id="GO:0071555">
    <property type="term" value="P:cell wall organization"/>
    <property type="evidence" value="ECO:0007669"/>
    <property type="project" value="UniProtKB-UniRule"/>
</dbReference>
<evidence type="ECO:0000256" key="2">
    <source>
        <dbReference type="ARBA" id="ARBA00022475"/>
    </source>
</evidence>
<keyword evidence="9" id="KW-0449">Lipoprotein</keyword>
<evidence type="ECO:0000313" key="16">
    <source>
        <dbReference type="EMBL" id="NJQ08199.1"/>
    </source>
</evidence>
<evidence type="ECO:0000256" key="7">
    <source>
        <dbReference type="ARBA" id="ARBA00023136"/>
    </source>
</evidence>
<evidence type="ECO:0000256" key="8">
    <source>
        <dbReference type="ARBA" id="ARBA00023139"/>
    </source>
</evidence>
<dbReference type="GO" id="GO:0016746">
    <property type="term" value="F:acyltransferase activity"/>
    <property type="evidence" value="ECO:0007669"/>
    <property type="project" value="UniProtKB-KW"/>
</dbReference>
<keyword evidence="17" id="KW-1185">Reference proteome</keyword>